<keyword evidence="7" id="KW-0677">Repeat</keyword>
<dbReference type="OrthoDB" id="442066at2759"/>
<dbReference type="GO" id="GO:0005886">
    <property type="term" value="C:plasma membrane"/>
    <property type="evidence" value="ECO:0007669"/>
    <property type="project" value="UniProtKB-SubCell"/>
</dbReference>
<evidence type="ECO:0000256" key="6">
    <source>
        <dbReference type="ARBA" id="ARBA00022729"/>
    </source>
</evidence>
<evidence type="ECO:0000256" key="3">
    <source>
        <dbReference type="ARBA" id="ARBA00022475"/>
    </source>
</evidence>
<dbReference type="Gene3D" id="3.80.10.10">
    <property type="entry name" value="Ribonuclease Inhibitor"/>
    <property type="match status" value="3"/>
</dbReference>
<feature type="domain" description="Leucine-rich repeat-containing N-terminal plant-type" evidence="13">
    <location>
        <begin position="41"/>
        <end position="84"/>
    </location>
</feature>
<evidence type="ECO:0000256" key="12">
    <source>
        <dbReference type="SAM" id="SignalP"/>
    </source>
</evidence>
<dbReference type="InterPro" id="IPR013210">
    <property type="entry name" value="LRR_N_plant-typ"/>
</dbReference>
<evidence type="ECO:0000256" key="4">
    <source>
        <dbReference type="ARBA" id="ARBA00022614"/>
    </source>
</evidence>
<keyword evidence="3" id="KW-1003">Cell membrane</keyword>
<organism evidence="14 15">
    <name type="scientific">Durio zibethinus</name>
    <name type="common">Durian</name>
    <dbReference type="NCBI Taxonomy" id="66656"/>
    <lineage>
        <taxon>Eukaryota</taxon>
        <taxon>Viridiplantae</taxon>
        <taxon>Streptophyta</taxon>
        <taxon>Embryophyta</taxon>
        <taxon>Tracheophyta</taxon>
        <taxon>Spermatophyta</taxon>
        <taxon>Magnoliopsida</taxon>
        <taxon>eudicotyledons</taxon>
        <taxon>Gunneridae</taxon>
        <taxon>Pentapetalae</taxon>
        <taxon>rosids</taxon>
        <taxon>malvids</taxon>
        <taxon>Malvales</taxon>
        <taxon>Malvaceae</taxon>
        <taxon>Helicteroideae</taxon>
        <taxon>Durio</taxon>
    </lineage>
</organism>
<proteinExistence type="inferred from homology"/>
<dbReference type="FunFam" id="3.80.10.10:FF:000095">
    <property type="entry name" value="LRR receptor-like serine/threonine-protein kinase GSO1"/>
    <property type="match status" value="2"/>
</dbReference>
<feature type="chain" id="PRO_5028070376" evidence="12">
    <location>
        <begin position="28"/>
        <end position="1195"/>
    </location>
</feature>
<dbReference type="PROSITE" id="PS51257">
    <property type="entry name" value="PROKAR_LIPOPROTEIN"/>
    <property type="match status" value="1"/>
</dbReference>
<evidence type="ECO:0000256" key="7">
    <source>
        <dbReference type="ARBA" id="ARBA00022737"/>
    </source>
</evidence>
<dbReference type="SUPFAM" id="SSF52058">
    <property type="entry name" value="L domain-like"/>
    <property type="match status" value="3"/>
</dbReference>
<dbReference type="AlphaFoldDB" id="A0A6P5X1Z6"/>
<dbReference type="RefSeq" id="XP_022722203.1">
    <property type="nucleotide sequence ID" value="XM_022866468.1"/>
</dbReference>
<accession>A0A6P5X1Z6</accession>
<dbReference type="PRINTS" id="PR00019">
    <property type="entry name" value="LEURICHRPT"/>
</dbReference>
<keyword evidence="14" id="KW-1185">Reference proteome</keyword>
<dbReference type="InterPro" id="IPR032675">
    <property type="entry name" value="LRR_dom_sf"/>
</dbReference>
<keyword evidence="4" id="KW-0433">Leucine-rich repeat</keyword>
<dbReference type="GeneID" id="111279519"/>
<evidence type="ECO:0000256" key="9">
    <source>
        <dbReference type="ARBA" id="ARBA00023136"/>
    </source>
</evidence>
<evidence type="ECO:0000313" key="14">
    <source>
        <dbReference type="Proteomes" id="UP000515121"/>
    </source>
</evidence>
<dbReference type="FunFam" id="3.80.10.10:FF:000041">
    <property type="entry name" value="LRR receptor-like serine/threonine-protein kinase ERECTA"/>
    <property type="match status" value="1"/>
</dbReference>
<gene>
    <name evidence="15" type="primary">LOC111279519</name>
</gene>
<reference evidence="15" key="1">
    <citation type="submission" date="2025-08" db="UniProtKB">
        <authorList>
            <consortium name="RefSeq"/>
        </authorList>
    </citation>
    <scope>IDENTIFICATION</scope>
    <source>
        <tissue evidence="15">Fruit stalk</tissue>
    </source>
</reference>
<evidence type="ECO:0000256" key="11">
    <source>
        <dbReference type="ARBA" id="ARBA00023180"/>
    </source>
</evidence>
<dbReference type="PROSITE" id="PS51450">
    <property type="entry name" value="LRR"/>
    <property type="match status" value="1"/>
</dbReference>
<keyword evidence="10" id="KW-0675">Receptor</keyword>
<keyword evidence="6 12" id="KW-0732">Signal</keyword>
<name>A0A6P5X1Z6_DURZI</name>
<protein>
    <submittedName>
        <fullName evidence="15">Receptor-like protein 12</fullName>
    </submittedName>
</protein>
<evidence type="ECO:0000256" key="10">
    <source>
        <dbReference type="ARBA" id="ARBA00023170"/>
    </source>
</evidence>
<dbReference type="InterPro" id="IPR001611">
    <property type="entry name" value="Leu-rich_rpt"/>
</dbReference>
<evidence type="ECO:0000256" key="8">
    <source>
        <dbReference type="ARBA" id="ARBA00022989"/>
    </source>
</evidence>
<keyword evidence="9" id="KW-0472">Membrane</keyword>
<feature type="signal peptide" evidence="12">
    <location>
        <begin position="1"/>
        <end position="27"/>
    </location>
</feature>
<dbReference type="KEGG" id="dzi:111279519"/>
<dbReference type="InterPro" id="IPR046956">
    <property type="entry name" value="RLP23-like"/>
</dbReference>
<evidence type="ECO:0000313" key="15">
    <source>
        <dbReference type="RefSeq" id="XP_022722203.1"/>
    </source>
</evidence>
<dbReference type="InterPro" id="IPR003591">
    <property type="entry name" value="Leu-rich_rpt_typical-subtyp"/>
</dbReference>
<keyword evidence="5" id="KW-0812">Transmembrane</keyword>
<comment type="subcellular location">
    <subcellularLocation>
        <location evidence="1">Cell membrane</location>
        <topology evidence="1">Single-pass type I membrane protein</topology>
    </subcellularLocation>
</comment>
<dbReference type="Pfam" id="PF13855">
    <property type="entry name" value="LRR_8"/>
    <property type="match status" value="2"/>
</dbReference>
<dbReference type="SMART" id="SM00369">
    <property type="entry name" value="LRR_TYP"/>
    <property type="match status" value="9"/>
</dbReference>
<evidence type="ECO:0000256" key="1">
    <source>
        <dbReference type="ARBA" id="ARBA00004251"/>
    </source>
</evidence>
<dbReference type="PANTHER" id="PTHR48061">
    <property type="entry name" value="LEUCINE-RICH REPEAT RECEPTOR PROTEIN KINASE EMS1-LIKE-RELATED"/>
    <property type="match status" value="1"/>
</dbReference>
<dbReference type="Pfam" id="PF08263">
    <property type="entry name" value="LRRNT_2"/>
    <property type="match status" value="1"/>
</dbReference>
<keyword evidence="11" id="KW-0325">Glycoprotein</keyword>
<dbReference type="Proteomes" id="UP000515121">
    <property type="component" value="Unplaced"/>
</dbReference>
<evidence type="ECO:0000256" key="5">
    <source>
        <dbReference type="ARBA" id="ARBA00022692"/>
    </source>
</evidence>
<evidence type="ECO:0000259" key="13">
    <source>
        <dbReference type="Pfam" id="PF08263"/>
    </source>
</evidence>
<dbReference type="Pfam" id="PF00560">
    <property type="entry name" value="LRR_1"/>
    <property type="match status" value="8"/>
</dbReference>
<sequence length="1195" mass="134167">MKNFHILISLIFPTLFLFSCSVSLVLSFSPPHTDLQNQCLDDQKSALLQLHHDLYYAPNFTFTSKVELWDPNTDCCSWKGITCDALGHVIVLDLSYKNLSGSFHSIFNLHYLQRLNLAGNNFNTTLFQYEFDRFPNLTHLNLSNSCFHGQIPVEISYLRRLVSLDLSNQDSCYLRYNQILDPNIWWYDLPDNLQQTLKLENPNFKSLIQNLRPLTDLYLDSVNISTQRSKWCETISIILPNLHVLSLSNCGLTGPFCSSLSRLPFLSKLFLGGNSISYLPPNFLEISSRLVSLSLVNCNLSGHFPTKILMFPKIESIDISENDNLEGQLPEFSLNNALRVLKISSTNFSGKLPESIGNLKFLTNLILFGSNFYGQIPSSIANLTNLVELDLSFNNFSGFIPAFHRSGVPNVTHLFLQGNHLSGSIHSSVFTLPSLKDLDLCKNQLVGEIREIPNASSSLIEGLYLGFNSFSSMKLDMFSQLKNLRFLDLSNTSLSIESNITSLAFPQLEILELHSCNLTEFPEFIKTQDKLACLYLPDNQIHGFVPNWLWKTTLLELDLSFNAIDFPTEVPFGDANSSFPMLSRLGLRFCNLSMFPEFLKSQTSLKYLDLSNNKISGAVPNWVWKKSLRDLDLSNNSLSSLDQFSLNQSLTSSQGSLSRPICNLSQLLIFNASFNKFSGPIPSCLGNISSLDTLDLQKNNFSGSIPDFAKATQLYWLQLNDNKLEGKLPRSLANCTILRVLNLGKNALYDTFPLWLGKLPALMVLVLQANRFYGPIKHVKNYFQDLDVLDIAFNNFSGQLPIEFFQAPQLRSLKIGGNKLEGKLPRSLAHCKKLEVLDVGKNMIQDTFPFWLVKLPSLKVLVLRANRFYGPIKISEDENAFLELHILDLASNNFSGELPVGFFQSLKKILTIFACLDLSNNSFHGRIPEEIQKLKSLKVLNLSYNSFLGPIPLALGNLTELESLDLSQNKLSGKIPLQLTSLTFLAVLNLSYNQLEGSIPQSYQFGTFSNDSYEGNPRLCGLPLTRKCNEDGLGMPPPKEDGDSWVDGLSDWKIVLMGYGCGLVIGLCIGYTVLNELGNKWLDRFIQSRNKKWRRSSSLEFHSSSSTTEIVSECFWLAVTVLVYQFILSCSPKMIGAQKITASISCPYPIETIRNPTALNSVVKLEADSWKVDTALHCYLKVEMLLHGQKAAVAA</sequence>
<keyword evidence="8" id="KW-1133">Transmembrane helix</keyword>
<evidence type="ECO:0000256" key="2">
    <source>
        <dbReference type="ARBA" id="ARBA00009592"/>
    </source>
</evidence>
<comment type="similarity">
    <text evidence="2">Belongs to the RLP family.</text>
</comment>
<dbReference type="PANTHER" id="PTHR48061:SF2">
    <property type="entry name" value="RECEPTOR LIKE PROTEIN 30-LIKE"/>
    <property type="match status" value="1"/>
</dbReference>